<evidence type="ECO:0000313" key="1">
    <source>
        <dbReference type="EMBL" id="MQN11448.1"/>
    </source>
</evidence>
<gene>
    <name evidence="1" type="ORF">F7D95_01155</name>
</gene>
<accession>A0AA90ZK94</accession>
<sequence length="231" mass="27146">MNNREQTILQQRQQESLVPIIKDKPDYIRPTSFADACTKSSTTLLSVRMQRGLPSLVGWVKGKLIELFTFLGVFDIVTEYQVQMLAARICAKYHYWTTSELDYAFVTIMDGKYGKLFQHKHDDNNTTINPQDIIEALNKYEQDMLAERGRQDDERRRAEEIRKAAEEAKKSLGLEGWKVYCEKNGLDPATHRIQSVDMSQHDVNQVLYKTEEERKMAEKKFYRQDRRKEQK</sequence>
<dbReference type="AlphaFoldDB" id="A0AA90ZK94"/>
<dbReference type="EMBL" id="VZCW01000030">
    <property type="protein sequence ID" value="MQN11448.1"/>
    <property type="molecule type" value="Genomic_DNA"/>
</dbReference>
<organism evidence="1 2">
    <name type="scientific">Segatella copri</name>
    <dbReference type="NCBI Taxonomy" id="165179"/>
    <lineage>
        <taxon>Bacteria</taxon>
        <taxon>Pseudomonadati</taxon>
        <taxon>Bacteroidota</taxon>
        <taxon>Bacteroidia</taxon>
        <taxon>Bacteroidales</taxon>
        <taxon>Prevotellaceae</taxon>
        <taxon>Segatella</taxon>
    </lineage>
</organism>
<comment type="caution">
    <text evidence="1">The sequence shown here is derived from an EMBL/GenBank/DDBJ whole genome shotgun (WGS) entry which is preliminary data.</text>
</comment>
<protein>
    <submittedName>
        <fullName evidence="1">Uncharacterized protein</fullName>
    </submittedName>
</protein>
<dbReference type="Proteomes" id="UP000442105">
    <property type="component" value="Unassembled WGS sequence"/>
</dbReference>
<evidence type="ECO:0000313" key="2">
    <source>
        <dbReference type="Proteomes" id="UP000442105"/>
    </source>
</evidence>
<proteinExistence type="predicted"/>
<reference evidence="2" key="1">
    <citation type="submission" date="2019-09" db="EMBL/GenBank/DDBJ databases">
        <title>Distinct polysaccharide growth profiles of human intestinal Prevotella copri isolates.</title>
        <authorList>
            <person name="Fehlner-Peach H."/>
            <person name="Magnabosco C."/>
            <person name="Raghavan V."/>
            <person name="Scher J.U."/>
            <person name="Tett A."/>
            <person name="Cox L.M."/>
            <person name="Gottsegen C."/>
            <person name="Watters A."/>
            <person name="Wiltshire- Gordon J.D."/>
            <person name="Segata N."/>
            <person name="Bonneau R."/>
            <person name="Littman D.R."/>
        </authorList>
    </citation>
    <scope>NUCLEOTIDE SEQUENCE [LARGE SCALE GENOMIC DNA]</scope>
    <source>
        <strain evidence="2">iAQ1179</strain>
    </source>
</reference>
<name>A0AA90ZK94_9BACT</name>